<dbReference type="SUPFAM" id="SSF53850">
    <property type="entry name" value="Periplasmic binding protein-like II"/>
    <property type="match status" value="1"/>
</dbReference>
<dbReference type="GO" id="GO:0006351">
    <property type="term" value="P:DNA-templated transcription"/>
    <property type="evidence" value="ECO:0007669"/>
    <property type="project" value="TreeGrafter"/>
</dbReference>
<gene>
    <name evidence="6" type="ORF">AWB78_07424</name>
</gene>
<keyword evidence="2" id="KW-0805">Transcription regulation</keyword>
<dbReference type="CDD" id="cd08422">
    <property type="entry name" value="PBP2_CrgA_like"/>
    <property type="match status" value="1"/>
</dbReference>
<dbReference type="PANTHER" id="PTHR30537">
    <property type="entry name" value="HTH-TYPE TRANSCRIPTIONAL REGULATOR"/>
    <property type="match status" value="1"/>
</dbReference>
<proteinExistence type="inferred from homology"/>
<dbReference type="EMBL" id="FCOX02000078">
    <property type="protein sequence ID" value="SAL05319.1"/>
    <property type="molecule type" value="Genomic_DNA"/>
</dbReference>
<dbReference type="Gene3D" id="3.40.190.290">
    <property type="match status" value="1"/>
</dbReference>
<dbReference type="InterPro" id="IPR005119">
    <property type="entry name" value="LysR_subst-bd"/>
</dbReference>
<evidence type="ECO:0000313" key="6">
    <source>
        <dbReference type="EMBL" id="SAL05319.1"/>
    </source>
</evidence>
<dbReference type="Gene3D" id="1.10.10.10">
    <property type="entry name" value="Winged helix-like DNA-binding domain superfamily/Winged helix DNA-binding domain"/>
    <property type="match status" value="1"/>
</dbReference>
<dbReference type="Pfam" id="PF00126">
    <property type="entry name" value="HTH_1"/>
    <property type="match status" value="1"/>
</dbReference>
<name>A0A158EEK0_9BURK</name>
<keyword evidence="4" id="KW-0804">Transcription</keyword>
<dbReference type="GO" id="GO:0043565">
    <property type="term" value="F:sequence-specific DNA binding"/>
    <property type="evidence" value="ECO:0007669"/>
    <property type="project" value="TreeGrafter"/>
</dbReference>
<comment type="caution">
    <text evidence="6">The sequence shown here is derived from an EMBL/GenBank/DDBJ whole genome shotgun (WGS) entry which is preliminary data.</text>
</comment>
<protein>
    <submittedName>
        <fullName evidence="6">LysR family transcriptional regulator</fullName>
    </submittedName>
</protein>
<dbReference type="AlphaFoldDB" id="A0A158EEK0"/>
<dbReference type="InterPro" id="IPR000847">
    <property type="entry name" value="LysR_HTH_N"/>
</dbReference>
<dbReference type="FunFam" id="1.10.10.10:FF:000001">
    <property type="entry name" value="LysR family transcriptional regulator"/>
    <property type="match status" value="1"/>
</dbReference>
<reference evidence="6" key="1">
    <citation type="submission" date="2016-01" db="EMBL/GenBank/DDBJ databases">
        <authorList>
            <person name="Peeters C."/>
        </authorList>
    </citation>
    <scope>NUCLEOTIDE SEQUENCE</scope>
    <source>
        <strain evidence="6">LMG 29321</strain>
    </source>
</reference>
<dbReference type="InterPro" id="IPR036390">
    <property type="entry name" value="WH_DNA-bd_sf"/>
</dbReference>
<dbReference type="PROSITE" id="PS50931">
    <property type="entry name" value="HTH_LYSR"/>
    <property type="match status" value="1"/>
</dbReference>
<comment type="similarity">
    <text evidence="1">Belongs to the LysR transcriptional regulatory family.</text>
</comment>
<evidence type="ECO:0000313" key="7">
    <source>
        <dbReference type="Proteomes" id="UP000071859"/>
    </source>
</evidence>
<keyword evidence="3" id="KW-0238">DNA-binding</keyword>
<dbReference type="InterPro" id="IPR036388">
    <property type="entry name" value="WH-like_DNA-bd_sf"/>
</dbReference>
<dbReference type="Proteomes" id="UP000071859">
    <property type="component" value="Unassembled WGS sequence"/>
</dbReference>
<dbReference type="InterPro" id="IPR058163">
    <property type="entry name" value="LysR-type_TF_proteobact-type"/>
</dbReference>
<dbReference type="Pfam" id="PF03466">
    <property type="entry name" value="LysR_substrate"/>
    <property type="match status" value="1"/>
</dbReference>
<sequence>MESNRLGDIAAFVAAVRAGSFTAGANTLGLTRSAVGKSIGRLEAQLGVRLLNRTTRQLSLTDDGRIVFERCRQILDDLDDMEAAIATRRGKPSGTLKLTAPISFGQRYVLPVVDKYLKQWPDLRADIWFTDRFVDLIEEGFDIAIRVGEPQDDSQIMTRTIASQQFITCASPDYLRRRGVPEQLQDLLGHDTIVFISGGRPRPWHFETPTGPYLHDAQGRLNIDSSEAMRQSALAGFGLVNLPTYILGADVQQGSLVEVLKPYRQKPDPIRITYPTKRHLSPRTRRFIDLLVEEWQHGAPWEPLTEPDT</sequence>
<dbReference type="PANTHER" id="PTHR30537:SF5">
    <property type="entry name" value="HTH-TYPE TRANSCRIPTIONAL ACTIVATOR TTDR-RELATED"/>
    <property type="match status" value="1"/>
</dbReference>
<organism evidence="6 7">
    <name type="scientific">Caballeronia calidae</name>
    <dbReference type="NCBI Taxonomy" id="1777139"/>
    <lineage>
        <taxon>Bacteria</taxon>
        <taxon>Pseudomonadati</taxon>
        <taxon>Pseudomonadota</taxon>
        <taxon>Betaproteobacteria</taxon>
        <taxon>Burkholderiales</taxon>
        <taxon>Burkholderiaceae</taxon>
        <taxon>Caballeronia</taxon>
    </lineage>
</organism>
<dbReference type="OrthoDB" id="8928056at2"/>
<dbReference type="GO" id="GO:0003700">
    <property type="term" value="F:DNA-binding transcription factor activity"/>
    <property type="evidence" value="ECO:0007669"/>
    <property type="project" value="InterPro"/>
</dbReference>
<evidence type="ECO:0000256" key="2">
    <source>
        <dbReference type="ARBA" id="ARBA00023015"/>
    </source>
</evidence>
<dbReference type="SUPFAM" id="SSF46785">
    <property type="entry name" value="Winged helix' DNA-binding domain"/>
    <property type="match status" value="1"/>
</dbReference>
<evidence type="ECO:0000259" key="5">
    <source>
        <dbReference type="PROSITE" id="PS50931"/>
    </source>
</evidence>
<dbReference type="RefSeq" id="WP_062611552.1">
    <property type="nucleotide sequence ID" value="NZ_FCOX02000078.1"/>
</dbReference>
<feature type="domain" description="HTH lysR-type" evidence="5">
    <location>
        <begin position="1"/>
        <end position="61"/>
    </location>
</feature>
<evidence type="ECO:0000256" key="1">
    <source>
        <dbReference type="ARBA" id="ARBA00009437"/>
    </source>
</evidence>
<evidence type="ECO:0000256" key="4">
    <source>
        <dbReference type="ARBA" id="ARBA00023163"/>
    </source>
</evidence>
<accession>A0A158EEK0</accession>
<evidence type="ECO:0000256" key="3">
    <source>
        <dbReference type="ARBA" id="ARBA00023125"/>
    </source>
</evidence>
<keyword evidence="7" id="KW-1185">Reference proteome</keyword>